<dbReference type="KEGG" id="rsz:108820992"/>
<evidence type="ECO:0000256" key="2">
    <source>
        <dbReference type="SAM" id="Phobius"/>
    </source>
</evidence>
<keyword evidence="3" id="KW-1185">Reference proteome</keyword>
<feature type="compositionally biased region" description="Low complexity" evidence="1">
    <location>
        <begin position="138"/>
        <end position="161"/>
    </location>
</feature>
<dbReference type="RefSeq" id="XP_056852504.1">
    <property type="nucleotide sequence ID" value="XM_056996524.1"/>
</dbReference>
<feature type="region of interest" description="Disordered" evidence="1">
    <location>
        <begin position="136"/>
        <end position="161"/>
    </location>
</feature>
<evidence type="ECO:0000313" key="4">
    <source>
        <dbReference type="RefSeq" id="XP_018449539.1"/>
    </source>
</evidence>
<dbReference type="Proteomes" id="UP000504610">
    <property type="component" value="Chromosome 8"/>
</dbReference>
<dbReference type="KEGG" id="rsz:130507138"/>
<keyword evidence="2" id="KW-1133">Transmembrane helix</keyword>
<keyword evidence="2" id="KW-0812">Transmembrane</keyword>
<reference evidence="4 5" key="2">
    <citation type="submission" date="2025-04" db="UniProtKB">
        <authorList>
            <consortium name="RefSeq"/>
        </authorList>
    </citation>
    <scope>IDENTIFICATION</scope>
    <source>
        <tissue evidence="4 5">Leaf</tissue>
    </source>
</reference>
<evidence type="ECO:0000313" key="3">
    <source>
        <dbReference type="Proteomes" id="UP000504610"/>
    </source>
</evidence>
<evidence type="ECO:0000256" key="1">
    <source>
        <dbReference type="SAM" id="MobiDB-lite"/>
    </source>
</evidence>
<feature type="transmembrane region" description="Helical" evidence="2">
    <location>
        <begin position="43"/>
        <end position="64"/>
    </location>
</feature>
<gene>
    <name evidence="4" type="primary">LOC108820992</name>
    <name evidence="5" type="synonym">LOC130501690</name>
    <name evidence="6" type="synonym">LOC130507138</name>
</gene>
<keyword evidence="2" id="KW-0472">Membrane</keyword>
<dbReference type="PANTHER" id="PTHR33728">
    <property type="entry name" value="CTTNBP 2 AMINO-TERMINAL-LIKE PROTEIN"/>
    <property type="match status" value="1"/>
</dbReference>
<evidence type="ECO:0000313" key="6">
    <source>
        <dbReference type="RefSeq" id="XP_056857829.1"/>
    </source>
</evidence>
<evidence type="ECO:0000313" key="5">
    <source>
        <dbReference type="RefSeq" id="XP_056852504.1"/>
    </source>
</evidence>
<dbReference type="PANTHER" id="PTHR33728:SF16">
    <property type="entry name" value="(RAPE) HYPOTHETICAL PROTEIN"/>
    <property type="match status" value="1"/>
</dbReference>
<dbReference type="OrthoDB" id="770781at2759"/>
<reference evidence="3" key="1">
    <citation type="journal article" date="2019" name="Database">
        <title>The radish genome database (RadishGD): an integrated information resource for radish genomics.</title>
        <authorList>
            <person name="Yu H.J."/>
            <person name="Baek S."/>
            <person name="Lee Y.J."/>
            <person name="Cho A."/>
            <person name="Mun J.H."/>
        </authorList>
    </citation>
    <scope>NUCLEOTIDE SEQUENCE [LARGE SCALE GENOMIC DNA]</scope>
    <source>
        <strain evidence="3">cv. WK10039</strain>
    </source>
</reference>
<organism evidence="3 4">
    <name type="scientific">Raphanus sativus</name>
    <name type="common">Radish</name>
    <name type="synonym">Raphanus raphanistrum var. sativus</name>
    <dbReference type="NCBI Taxonomy" id="3726"/>
    <lineage>
        <taxon>Eukaryota</taxon>
        <taxon>Viridiplantae</taxon>
        <taxon>Streptophyta</taxon>
        <taxon>Embryophyta</taxon>
        <taxon>Tracheophyta</taxon>
        <taxon>Spermatophyta</taxon>
        <taxon>Magnoliopsida</taxon>
        <taxon>eudicotyledons</taxon>
        <taxon>Gunneridae</taxon>
        <taxon>Pentapetalae</taxon>
        <taxon>rosids</taxon>
        <taxon>malvids</taxon>
        <taxon>Brassicales</taxon>
        <taxon>Brassicaceae</taxon>
        <taxon>Brassiceae</taxon>
        <taxon>Raphanus</taxon>
    </lineage>
</organism>
<dbReference type="RefSeq" id="XP_056857829.1">
    <property type="nucleotide sequence ID" value="XM_057001849.1"/>
</dbReference>
<dbReference type="RefSeq" id="XP_018449539.1">
    <property type="nucleotide sequence ID" value="XM_018594037.2"/>
</dbReference>
<sequence>MRELERLETSMNHHQPWPPIGAPTNLRREEPCISRFDDDSVSAFSFGFVATAILISMFLVMAIFEKLVRTTTTNSDSSSGRILLGMESRVGFNGTSSKLGYQSPKMTVYTNGVSVLMPGDDIPTFIAHPVPVPRPPLHISQSQHQHSSSRDPSNSNSIQEC</sequence>
<proteinExistence type="predicted"/>
<accession>A0A6J0KR76</accession>
<dbReference type="GeneID" id="108820992"/>
<name>A0A6J0KR76_RAPSA</name>
<protein>
    <submittedName>
        <fullName evidence="4">Uncharacterized protein LOC108820992</fullName>
    </submittedName>
    <submittedName>
        <fullName evidence="5">Uncharacterized protein LOC130501690</fullName>
    </submittedName>
    <submittedName>
        <fullName evidence="6">Uncharacterized protein LOC130507138</fullName>
    </submittedName>
</protein>
<feature type="region of interest" description="Disordered" evidence="1">
    <location>
        <begin position="1"/>
        <end position="24"/>
    </location>
</feature>
<dbReference type="AlphaFoldDB" id="A0A6J0KR76"/>
<dbReference type="KEGG" id="rsz:130501690"/>